<dbReference type="PRINTS" id="PR00038">
    <property type="entry name" value="HTHLUXR"/>
</dbReference>
<dbReference type="SMART" id="SM00421">
    <property type="entry name" value="HTH_LUXR"/>
    <property type="match status" value="1"/>
</dbReference>
<dbReference type="Pfam" id="PF00196">
    <property type="entry name" value="GerE"/>
    <property type="match status" value="1"/>
</dbReference>
<dbReference type="PROSITE" id="PS50043">
    <property type="entry name" value="HTH_LUXR_2"/>
    <property type="match status" value="1"/>
</dbReference>
<feature type="region of interest" description="Disordered" evidence="1">
    <location>
        <begin position="85"/>
        <end position="105"/>
    </location>
</feature>
<name>A0A2T0V9U6_9MICO</name>
<reference evidence="3 4" key="1">
    <citation type="submission" date="2018-03" db="EMBL/GenBank/DDBJ databases">
        <title>Genomic Encyclopedia of Type Strains, Phase III (KMG-III): the genomes of soil and plant-associated and newly described type strains.</title>
        <authorList>
            <person name="Whitman W."/>
        </authorList>
    </citation>
    <scope>NUCLEOTIDE SEQUENCE [LARGE SCALE GENOMIC DNA]</scope>
    <source>
        <strain evidence="3 4">CGMCC 1.12484</strain>
    </source>
</reference>
<dbReference type="InterPro" id="IPR027417">
    <property type="entry name" value="P-loop_NTPase"/>
</dbReference>
<dbReference type="EMBL" id="PVTL01000008">
    <property type="protein sequence ID" value="PRY66960.1"/>
    <property type="molecule type" value="Genomic_DNA"/>
</dbReference>
<dbReference type="InterPro" id="IPR041664">
    <property type="entry name" value="AAA_16"/>
</dbReference>
<dbReference type="SUPFAM" id="SSF52540">
    <property type="entry name" value="P-loop containing nucleoside triphosphate hydrolases"/>
    <property type="match status" value="1"/>
</dbReference>
<dbReference type="SMART" id="SM00382">
    <property type="entry name" value="AAA"/>
    <property type="match status" value="1"/>
</dbReference>
<dbReference type="SUPFAM" id="SSF48452">
    <property type="entry name" value="TPR-like"/>
    <property type="match status" value="1"/>
</dbReference>
<gene>
    <name evidence="3" type="ORF">B0I08_10843</name>
</gene>
<dbReference type="RefSeq" id="WP_181243428.1">
    <property type="nucleotide sequence ID" value="NZ_PVTL01000008.1"/>
</dbReference>
<dbReference type="Gene3D" id="1.10.10.10">
    <property type="entry name" value="Winged helix-like DNA-binding domain superfamily/Winged helix DNA-binding domain"/>
    <property type="match status" value="1"/>
</dbReference>
<comment type="caution">
    <text evidence="3">The sequence shown here is derived from an EMBL/GenBank/DDBJ whole genome shotgun (WGS) entry which is preliminary data.</text>
</comment>
<dbReference type="Pfam" id="PF13191">
    <property type="entry name" value="AAA_16"/>
    <property type="match status" value="1"/>
</dbReference>
<dbReference type="Proteomes" id="UP000237983">
    <property type="component" value="Unassembled WGS sequence"/>
</dbReference>
<proteinExistence type="predicted"/>
<sequence>MKLIGRRDELERIVHVASAPREGALLILGEPGSGKSWLLEQAQAGSPVRSILTRALPTEKSWRLSGLARVFAFVSEVDVTSPRTASWRDRAPQTTPAPLGAGYGTHQFDDGVPDGGTLRAITAPPALTVAGDIRDGSDRFAAARELLSALRTPMTDPLLLLIDDIDQMDEESQLLLGYMAEGLAGTGVRIVAAATSIAPSSPLAAFRRIGLGSLSTSESRALAAVALGSDGDPGVARILADTSAGSPATIVRAAQALSSGQRQGREPLTLPLRPPESSDRLAAQRLGHADARELRLLEYVSLAACAHTAALLDAIGMSDPGQSAGEASSITDADRLDDLEYAGLVIRHGHSVRIADPRVRSWLYWNMGPGARRERHRLMAAAHHGVDARMEHWHQSFAEYSRELVDAVLAAANQCATSSDRAAAVEFAERALRLAASAADHQVRLRELATTFLVHSDLGLAARYARWAATETGSPQAAVDVATLRIAIEYARTHVVPTHDIDAVVGLYSANGMAEVANLMSLAAACHAERWETEEARRQLVPGEAQLTQSDRAVRDGVSGLVDALEGVPIGAAQSPSEVASAGDVPAAALAEMPVHSLLLLGTTLSYREHYARARHIFALVTTQPTMNTPLWLELARYHLAVNEIRSGRYHSARLAVEEWMASAPPATARTSSRMYLRAWYLQSTGNSAEANALFAECMDRTLAERTPAVAANILATQGGAALAANDFSEATRLLELAEVIGGRFANPALLRSSIDLIEVYVSTNRLREARGVLAGLEVAQTSSPSRWLTLAVARGRGLTAADDRSLALYQRALELYTSEDSPFERGRTLTNLAAAQARLGFVRESEKSLAAAHNAFGNAGSSSWAHRVRHGGITDPEPGTAAAGILTEEEQLIVEKVREGYRNKEIAAELYISLRTVELRLTHIYRKVGARSRSHLAALLN</sequence>
<dbReference type="InterPro" id="IPR003593">
    <property type="entry name" value="AAA+_ATPase"/>
</dbReference>
<dbReference type="Gene3D" id="3.40.50.300">
    <property type="entry name" value="P-loop containing nucleotide triphosphate hydrolases"/>
    <property type="match status" value="1"/>
</dbReference>
<dbReference type="PROSITE" id="PS00622">
    <property type="entry name" value="HTH_LUXR_1"/>
    <property type="match status" value="1"/>
</dbReference>
<dbReference type="InterPro" id="IPR011990">
    <property type="entry name" value="TPR-like_helical_dom_sf"/>
</dbReference>
<accession>A0A2T0V9U6</accession>
<feature type="region of interest" description="Disordered" evidence="1">
    <location>
        <begin position="256"/>
        <end position="276"/>
    </location>
</feature>
<dbReference type="CDD" id="cd06170">
    <property type="entry name" value="LuxR_C_like"/>
    <property type="match status" value="1"/>
</dbReference>
<dbReference type="GO" id="GO:0003677">
    <property type="term" value="F:DNA binding"/>
    <property type="evidence" value="ECO:0007669"/>
    <property type="project" value="InterPro"/>
</dbReference>
<dbReference type="SUPFAM" id="SSF46894">
    <property type="entry name" value="C-terminal effector domain of the bipartite response regulators"/>
    <property type="match status" value="1"/>
</dbReference>
<dbReference type="GO" id="GO:0006355">
    <property type="term" value="P:regulation of DNA-templated transcription"/>
    <property type="evidence" value="ECO:0007669"/>
    <property type="project" value="InterPro"/>
</dbReference>
<dbReference type="InterPro" id="IPR036388">
    <property type="entry name" value="WH-like_DNA-bd_sf"/>
</dbReference>
<organism evidence="3 4">
    <name type="scientific">Glaciihabitans tibetensis</name>
    <dbReference type="NCBI Taxonomy" id="1266600"/>
    <lineage>
        <taxon>Bacteria</taxon>
        <taxon>Bacillati</taxon>
        <taxon>Actinomycetota</taxon>
        <taxon>Actinomycetes</taxon>
        <taxon>Micrococcales</taxon>
        <taxon>Microbacteriaceae</taxon>
        <taxon>Glaciihabitans</taxon>
    </lineage>
</organism>
<feature type="domain" description="HTH luxR-type" evidence="2">
    <location>
        <begin position="880"/>
        <end position="942"/>
    </location>
</feature>
<evidence type="ECO:0000259" key="2">
    <source>
        <dbReference type="PROSITE" id="PS50043"/>
    </source>
</evidence>
<dbReference type="InterPro" id="IPR016032">
    <property type="entry name" value="Sig_transdc_resp-reg_C-effctor"/>
</dbReference>
<evidence type="ECO:0000313" key="3">
    <source>
        <dbReference type="EMBL" id="PRY66960.1"/>
    </source>
</evidence>
<dbReference type="InterPro" id="IPR000792">
    <property type="entry name" value="Tscrpt_reg_LuxR_C"/>
</dbReference>
<dbReference type="Gene3D" id="1.25.40.10">
    <property type="entry name" value="Tetratricopeptide repeat domain"/>
    <property type="match status" value="1"/>
</dbReference>
<evidence type="ECO:0000256" key="1">
    <source>
        <dbReference type="SAM" id="MobiDB-lite"/>
    </source>
</evidence>
<keyword evidence="4" id="KW-1185">Reference proteome</keyword>
<evidence type="ECO:0000313" key="4">
    <source>
        <dbReference type="Proteomes" id="UP000237983"/>
    </source>
</evidence>
<dbReference type="AlphaFoldDB" id="A0A2T0V9U6"/>
<protein>
    <submittedName>
        <fullName evidence="3">Regulatory LuxR family protein</fullName>
    </submittedName>
</protein>